<comment type="caution">
    <text evidence="3">The sequence shown here is derived from an EMBL/GenBank/DDBJ whole genome shotgun (WGS) entry which is preliminary data.</text>
</comment>
<keyword evidence="4" id="KW-1185">Reference proteome</keyword>
<evidence type="ECO:0000313" key="3">
    <source>
        <dbReference type="EMBL" id="TRY16084.1"/>
    </source>
</evidence>
<feature type="transmembrane region" description="Helical" evidence="1">
    <location>
        <begin position="589"/>
        <end position="610"/>
    </location>
</feature>
<keyword evidence="1" id="KW-1133">Transmembrane helix</keyword>
<dbReference type="Pfam" id="PF00497">
    <property type="entry name" value="SBP_bac_3"/>
    <property type="match status" value="1"/>
</dbReference>
<name>A0A553JUG4_SHEHA</name>
<proteinExistence type="predicted"/>
<dbReference type="InterPro" id="IPR001638">
    <property type="entry name" value="Solute-binding_3/MltF_N"/>
</dbReference>
<dbReference type="PANTHER" id="PTHR43155:SF2">
    <property type="entry name" value="CYCLIC DI-GMP PHOSPHODIESTERASE PA4108"/>
    <property type="match status" value="1"/>
</dbReference>
<dbReference type="OrthoDB" id="9764808at2"/>
<sequence>MFSVVEYENKRVSIRFTVVSIFIFATVLTSTIAISLQYYFSQSMATESALKHFDLDAKHMSQYLSQLDTEAVNITKLLSGLDQLIEDDHFNRKALYTFAELMRSNPIYFGVNVGLPNGDFYQLINLDVFPPSRVKSFSIPSDRWLFSFITGKGEHRIRQFIYLNDELQERIVKEEVTVYDPRVRPWFINADIGNVSRTQPYLFDSIQSPGKTYSIQLPDASGAVLGMDITLETFSKYLSAVGQNISGGSANEVYVYKPSGEIISSNQKKSDQIKIPQSSPLALSQAQHAFVDNSLLLRVSNETDWPPIDFAISGQPHGYAVDVMELISQMTNLHFSYVNGLSWKGLVDAYKTGKIELLQSVIMTDENRDLGVFSEPFLTLSYSVVTVEGLQPITHISELEGHKIAVPVDWLIIKYIKHYFPDIEFVEYASTHECFNAVRRGEVMAALDTGINLRYTARQFFIENLMFHDDLSFSPYSIPNGLRILAKHKPLIEIINLALANITPEQKKALKLKWIDSSSLRQPMKTMGVVPYKALIDIGADSQQHNKLHKLMINGIEQFVYVTAFASGQSMLGIVVPSEIILAPSTHKVLTSIFITAVCMLTFLPIAWVFSNPIIKPINLLCHENVKIKLRDYDSVIKVSTRIKELDELSDSMLEMAEAHKEYEASQKALIEAIIRLIAQAVDDKSPYTAGHCNRVPELGLMLANAAHKANSGPFKSFSFKNEDEHREFRIAAWLHDCGKITTPEHIVDKGTKLEANYNRIHEIRMRFEVLWRDAEISYLTLLADSPESEDVLREQLNAKYVQLKLDFEFIANANIGGEFMSQEHKDRLALLANVTWKRHFDDRLGLSPFEELRFNEPTTEVSYPVTEQLLRDKPEHIVKRLKKVEFDPKFGIKMEIPEHQYNLGELYNLSISRGTLTAEDRYKINEHIISTIKMLESLPFPPELARVPRYASTHHETLKGTGYPRKLTGDDLSIPERILVIADIFEALTAVDRPYKKAKPISVAVDILHKMALDEHLDIELFRFFLSTGIYLEYANKFLDASQIDEVDISQYLS</sequence>
<dbReference type="Proteomes" id="UP000318126">
    <property type="component" value="Unassembled WGS sequence"/>
</dbReference>
<dbReference type="AlphaFoldDB" id="A0A553JUG4"/>
<keyword evidence="1" id="KW-0472">Membrane</keyword>
<dbReference type="CDD" id="cd01007">
    <property type="entry name" value="PBP2_BvgS_HisK_like"/>
    <property type="match status" value="1"/>
</dbReference>
<gene>
    <name evidence="3" type="ORF">FN961_00150</name>
</gene>
<reference evidence="4" key="1">
    <citation type="submission" date="2019-07" db="EMBL/GenBank/DDBJ databases">
        <title>Shewanella sp. YLB-08 draft genomic sequence.</title>
        <authorList>
            <person name="Yu L."/>
        </authorList>
    </citation>
    <scope>NUCLEOTIDE SEQUENCE [LARGE SCALE GENOMIC DNA]</scope>
    <source>
        <strain evidence="4">JCM 20706</strain>
    </source>
</reference>
<dbReference type="InterPro" id="IPR037522">
    <property type="entry name" value="HD_GYP_dom"/>
</dbReference>
<dbReference type="GO" id="GO:0008081">
    <property type="term" value="F:phosphoric diester hydrolase activity"/>
    <property type="evidence" value="ECO:0007669"/>
    <property type="project" value="UniProtKB-ARBA"/>
</dbReference>
<dbReference type="Gene3D" id="3.30.450.20">
    <property type="entry name" value="PAS domain"/>
    <property type="match status" value="1"/>
</dbReference>
<dbReference type="SMART" id="SM00062">
    <property type="entry name" value="PBPb"/>
    <property type="match status" value="1"/>
</dbReference>
<dbReference type="InterPro" id="IPR003607">
    <property type="entry name" value="HD/PDEase_dom"/>
</dbReference>
<dbReference type="SMART" id="SM00471">
    <property type="entry name" value="HDc"/>
    <property type="match status" value="1"/>
</dbReference>
<organism evidence="3 4">
    <name type="scientific">Shewanella hanedai</name>
    <name type="common">Alteromonas hanedai</name>
    <dbReference type="NCBI Taxonomy" id="25"/>
    <lineage>
        <taxon>Bacteria</taxon>
        <taxon>Pseudomonadati</taxon>
        <taxon>Pseudomonadota</taxon>
        <taxon>Gammaproteobacteria</taxon>
        <taxon>Alteromonadales</taxon>
        <taxon>Shewanellaceae</taxon>
        <taxon>Shewanella</taxon>
    </lineage>
</organism>
<dbReference type="Gene3D" id="1.10.3210.10">
    <property type="entry name" value="Hypothetical protein af1432"/>
    <property type="match status" value="2"/>
</dbReference>
<dbReference type="Gene3D" id="6.10.340.10">
    <property type="match status" value="1"/>
</dbReference>
<dbReference type="SUPFAM" id="SSF109604">
    <property type="entry name" value="HD-domain/PDEase-like"/>
    <property type="match status" value="2"/>
</dbReference>
<feature type="domain" description="HD-GYP" evidence="2">
    <location>
        <begin position="838"/>
        <end position="1041"/>
    </location>
</feature>
<feature type="transmembrane region" description="Helical" evidence="1">
    <location>
        <begin position="559"/>
        <end position="582"/>
    </location>
</feature>
<dbReference type="SUPFAM" id="SSF53850">
    <property type="entry name" value="Periplasmic binding protein-like II"/>
    <property type="match status" value="1"/>
</dbReference>
<dbReference type="CDD" id="cd00077">
    <property type="entry name" value="HDc"/>
    <property type="match status" value="1"/>
</dbReference>
<dbReference type="PANTHER" id="PTHR43155">
    <property type="entry name" value="CYCLIC DI-GMP PHOSPHODIESTERASE PA4108-RELATED"/>
    <property type="match status" value="1"/>
</dbReference>
<protein>
    <submittedName>
        <fullName evidence="3">Transporter substrate-binding domain-containing protein</fullName>
    </submittedName>
</protein>
<accession>A0A553JUG4</accession>
<keyword evidence="1" id="KW-0812">Transmembrane</keyword>
<evidence type="ECO:0000256" key="1">
    <source>
        <dbReference type="SAM" id="Phobius"/>
    </source>
</evidence>
<evidence type="ECO:0000313" key="4">
    <source>
        <dbReference type="Proteomes" id="UP000318126"/>
    </source>
</evidence>
<dbReference type="Pfam" id="PF13487">
    <property type="entry name" value="HD_5"/>
    <property type="match status" value="1"/>
</dbReference>
<dbReference type="PROSITE" id="PS51832">
    <property type="entry name" value="HD_GYP"/>
    <property type="match status" value="1"/>
</dbReference>
<dbReference type="EMBL" id="VKGK01000001">
    <property type="protein sequence ID" value="TRY16084.1"/>
    <property type="molecule type" value="Genomic_DNA"/>
</dbReference>
<dbReference type="RefSeq" id="WP_143562529.1">
    <property type="nucleotide sequence ID" value="NZ_BMPL01000022.1"/>
</dbReference>
<dbReference type="Gene3D" id="3.40.190.10">
    <property type="entry name" value="Periplasmic binding protein-like II"/>
    <property type="match status" value="2"/>
</dbReference>
<feature type="transmembrane region" description="Helical" evidence="1">
    <location>
        <begin position="12"/>
        <end position="40"/>
    </location>
</feature>
<evidence type="ECO:0000259" key="2">
    <source>
        <dbReference type="PROSITE" id="PS51832"/>
    </source>
</evidence>